<proteinExistence type="predicted"/>
<feature type="domain" description="SH3" evidence="5">
    <location>
        <begin position="251"/>
        <end position="312"/>
    </location>
</feature>
<dbReference type="PROSITE" id="PS50002">
    <property type="entry name" value="SH3"/>
    <property type="match status" value="1"/>
</dbReference>
<dbReference type="SUPFAM" id="SSF50044">
    <property type="entry name" value="SH3-domain"/>
    <property type="match status" value="1"/>
</dbReference>
<dbReference type="AlphaFoldDB" id="A0A1Y1ZWX9"/>
<feature type="compositionally biased region" description="Polar residues" evidence="3">
    <location>
        <begin position="131"/>
        <end position="154"/>
    </location>
</feature>
<dbReference type="InterPro" id="IPR036028">
    <property type="entry name" value="SH3-like_dom_sf"/>
</dbReference>
<dbReference type="OrthoDB" id="2145836at2759"/>
<evidence type="ECO:0000256" key="4">
    <source>
        <dbReference type="SAM" id="SignalP"/>
    </source>
</evidence>
<feature type="chain" id="PRO_5013390762" description="SH3 domain-containing protein" evidence="4">
    <location>
        <begin position="22"/>
        <end position="366"/>
    </location>
</feature>
<dbReference type="InterPro" id="IPR001452">
    <property type="entry name" value="SH3_domain"/>
</dbReference>
<feature type="signal peptide" evidence="4">
    <location>
        <begin position="1"/>
        <end position="21"/>
    </location>
</feature>
<evidence type="ECO:0000256" key="3">
    <source>
        <dbReference type="SAM" id="MobiDB-lite"/>
    </source>
</evidence>
<evidence type="ECO:0000313" key="6">
    <source>
        <dbReference type="EMBL" id="ORY14714.1"/>
    </source>
</evidence>
<reference evidence="6 7" key="1">
    <citation type="submission" date="2016-08" db="EMBL/GenBank/DDBJ databases">
        <title>A Parts List for Fungal Cellulosomes Revealed by Comparative Genomics.</title>
        <authorList>
            <consortium name="DOE Joint Genome Institute"/>
            <person name="Haitjema C.H."/>
            <person name="Gilmore S.P."/>
            <person name="Henske J.K."/>
            <person name="Solomon K.V."/>
            <person name="De Groot R."/>
            <person name="Kuo A."/>
            <person name="Mondo S.J."/>
            <person name="Salamov A.A."/>
            <person name="Labutti K."/>
            <person name="Zhao Z."/>
            <person name="Chiniquy J."/>
            <person name="Barry K."/>
            <person name="Brewer H.M."/>
            <person name="Purvine S.O."/>
            <person name="Wright A.T."/>
            <person name="Boxma B."/>
            <person name="Van Alen T."/>
            <person name="Hackstein J.H."/>
            <person name="Baker S.E."/>
            <person name="Grigoriev I.V."/>
            <person name="O'Malley M.A."/>
        </authorList>
    </citation>
    <scope>NUCLEOTIDE SEQUENCE [LARGE SCALE GENOMIC DNA]</scope>
    <source>
        <strain evidence="6 7">G1</strain>
    </source>
</reference>
<accession>A0A1Y1ZWX9</accession>
<evidence type="ECO:0000313" key="7">
    <source>
        <dbReference type="Proteomes" id="UP000193920"/>
    </source>
</evidence>
<keyword evidence="4" id="KW-0732">Signal</keyword>
<sequence length="366" mass="40711">MKSIFIVALSTVCLLSKHSLAYGTDFINNGSTVNNYQNQNNFGQDNVAGIINEIPNNNGPTVNTYSNQNNNFQNKNFQNNNFQNSNFQNNNIQNNGNQYDLNQSYSNQNTNTNNVVNTPINTPYTNNQQTEIPQTSQKAQNATEAIPGSSQKNEGSNATAYLLGGVGFTSVAFIAAFGYKNYRQSAEFNRIRNEFLAGRSNITIPEKAKKSNTLRRLSRSLSLSFVNRDDAFINDKPVVSESVNASNYSLTKNRAYKCHVAWTPLVSDEIILRRGDLVCVKESYNDGYSLGRNLSTKFDGIFPTCCLTTQNEQIMGSELVKNGKFVSVLKRSSSKNKVKRTRRASSVSSVLPSWVQKTELSSILTQ</sequence>
<feature type="region of interest" description="Disordered" evidence="3">
    <location>
        <begin position="130"/>
        <end position="154"/>
    </location>
</feature>
<protein>
    <recommendedName>
        <fullName evidence="5">SH3 domain-containing protein</fullName>
    </recommendedName>
</protein>
<comment type="caution">
    <text evidence="6">The sequence shown here is derived from an EMBL/GenBank/DDBJ whole genome shotgun (WGS) entry which is preliminary data.</text>
</comment>
<evidence type="ECO:0000259" key="5">
    <source>
        <dbReference type="PROSITE" id="PS50002"/>
    </source>
</evidence>
<gene>
    <name evidence="6" type="ORF">LY90DRAFT_708573</name>
</gene>
<evidence type="ECO:0000256" key="1">
    <source>
        <dbReference type="ARBA" id="ARBA00022443"/>
    </source>
</evidence>
<evidence type="ECO:0000256" key="2">
    <source>
        <dbReference type="PROSITE-ProRule" id="PRU00192"/>
    </source>
</evidence>
<keyword evidence="7" id="KW-1185">Reference proteome</keyword>
<organism evidence="6 7">
    <name type="scientific">Neocallimastix californiae</name>
    <dbReference type="NCBI Taxonomy" id="1754190"/>
    <lineage>
        <taxon>Eukaryota</taxon>
        <taxon>Fungi</taxon>
        <taxon>Fungi incertae sedis</taxon>
        <taxon>Chytridiomycota</taxon>
        <taxon>Chytridiomycota incertae sedis</taxon>
        <taxon>Neocallimastigomycetes</taxon>
        <taxon>Neocallimastigales</taxon>
        <taxon>Neocallimastigaceae</taxon>
        <taxon>Neocallimastix</taxon>
    </lineage>
</organism>
<dbReference type="EMBL" id="MCOG01000347">
    <property type="protein sequence ID" value="ORY14714.1"/>
    <property type="molecule type" value="Genomic_DNA"/>
</dbReference>
<keyword evidence="1 2" id="KW-0728">SH3 domain</keyword>
<dbReference type="Gene3D" id="2.30.30.40">
    <property type="entry name" value="SH3 Domains"/>
    <property type="match status" value="1"/>
</dbReference>
<dbReference type="Proteomes" id="UP000193920">
    <property type="component" value="Unassembled WGS sequence"/>
</dbReference>
<name>A0A1Y1ZWX9_9FUNG</name>